<feature type="chain" id="PRO_5043779318" evidence="1">
    <location>
        <begin position="24"/>
        <end position="178"/>
    </location>
</feature>
<evidence type="ECO:0000313" key="3">
    <source>
        <dbReference type="Proteomes" id="UP001253193"/>
    </source>
</evidence>
<feature type="signal peptide" evidence="1">
    <location>
        <begin position="1"/>
        <end position="23"/>
    </location>
</feature>
<evidence type="ECO:0000313" key="2">
    <source>
        <dbReference type="EMBL" id="MDS1820827.1"/>
    </source>
</evidence>
<dbReference type="EMBL" id="JAUHGG010000003">
    <property type="protein sequence ID" value="MDS1820827.1"/>
    <property type="molecule type" value="Genomic_DNA"/>
</dbReference>
<keyword evidence="1" id="KW-0732">Signal</keyword>
<reference evidence="2" key="1">
    <citation type="submission" date="2023-06" db="EMBL/GenBank/DDBJ databases">
        <title>Genomic Diversity of Vibrio spp. and Metagenomic Analysis of Pathogens in Florida Gulf Coastal Waters Following Hurricane Ian.</title>
        <authorList>
            <person name="Brumfield K.D."/>
        </authorList>
    </citation>
    <scope>NUCLEOTIDE SEQUENCE</scope>
    <source>
        <strain evidence="2">WBS2B-138</strain>
    </source>
</reference>
<sequence>MKRLISLFISATLWAVSLNFAQAQDNVTVTNYVDGVSYLREDDGEVSKLLVSKNADEKSTNKYSLSLNQTDNNNNFFSLFSSFDKPLEEISASEINNLINSSLSGVGESVVILRKKIGKKEIDSIYGSDSFLSKEVRRCNLSEIDIKVKIASGLYIIKVNEMKPKKLSEDTLHLLTFC</sequence>
<proteinExistence type="predicted"/>
<gene>
    <name evidence="2" type="ORF">QX249_09185</name>
</gene>
<dbReference type="RefSeq" id="WP_311019607.1">
    <property type="nucleotide sequence ID" value="NZ_JAUHGG010000003.1"/>
</dbReference>
<accession>A0AAW8PX61</accession>
<comment type="caution">
    <text evidence="2">The sequence shown here is derived from an EMBL/GenBank/DDBJ whole genome shotgun (WGS) entry which is preliminary data.</text>
</comment>
<organism evidence="2 3">
    <name type="scientific">Vibrio parahaemolyticus</name>
    <dbReference type="NCBI Taxonomy" id="670"/>
    <lineage>
        <taxon>Bacteria</taxon>
        <taxon>Pseudomonadati</taxon>
        <taxon>Pseudomonadota</taxon>
        <taxon>Gammaproteobacteria</taxon>
        <taxon>Vibrionales</taxon>
        <taxon>Vibrionaceae</taxon>
        <taxon>Vibrio</taxon>
    </lineage>
</organism>
<dbReference type="Proteomes" id="UP001253193">
    <property type="component" value="Unassembled WGS sequence"/>
</dbReference>
<dbReference type="AlphaFoldDB" id="A0AAW8PX61"/>
<evidence type="ECO:0000256" key="1">
    <source>
        <dbReference type="SAM" id="SignalP"/>
    </source>
</evidence>
<name>A0AAW8PX61_VIBPH</name>
<protein>
    <submittedName>
        <fullName evidence="2">Uncharacterized protein</fullName>
    </submittedName>
</protein>